<organism evidence="2 3">
    <name type="scientific">Hesseltinella vesiculosa</name>
    <dbReference type="NCBI Taxonomy" id="101127"/>
    <lineage>
        <taxon>Eukaryota</taxon>
        <taxon>Fungi</taxon>
        <taxon>Fungi incertae sedis</taxon>
        <taxon>Mucoromycota</taxon>
        <taxon>Mucoromycotina</taxon>
        <taxon>Mucoromycetes</taxon>
        <taxon>Mucorales</taxon>
        <taxon>Cunninghamellaceae</taxon>
        <taxon>Hesseltinella</taxon>
    </lineage>
</organism>
<feature type="region of interest" description="Disordered" evidence="1">
    <location>
        <begin position="146"/>
        <end position="199"/>
    </location>
</feature>
<keyword evidence="3" id="KW-1185">Reference proteome</keyword>
<dbReference type="OrthoDB" id="2242533at2759"/>
<evidence type="ECO:0000313" key="2">
    <source>
        <dbReference type="EMBL" id="ORX45514.1"/>
    </source>
</evidence>
<feature type="region of interest" description="Disordered" evidence="1">
    <location>
        <begin position="539"/>
        <end position="587"/>
    </location>
</feature>
<evidence type="ECO:0000313" key="3">
    <source>
        <dbReference type="Proteomes" id="UP000242146"/>
    </source>
</evidence>
<comment type="caution">
    <text evidence="2">The sequence shown here is derived from an EMBL/GenBank/DDBJ whole genome shotgun (WGS) entry which is preliminary data.</text>
</comment>
<evidence type="ECO:0000256" key="1">
    <source>
        <dbReference type="SAM" id="MobiDB-lite"/>
    </source>
</evidence>
<dbReference type="Proteomes" id="UP000242146">
    <property type="component" value="Unassembled WGS sequence"/>
</dbReference>
<dbReference type="AlphaFoldDB" id="A0A1X2G5E8"/>
<accession>A0A1X2G5E8</accession>
<gene>
    <name evidence="2" type="ORF">DM01DRAFT_1386569</name>
</gene>
<dbReference type="STRING" id="101127.A0A1X2G5E8"/>
<reference evidence="2 3" key="1">
    <citation type="submission" date="2016-07" db="EMBL/GenBank/DDBJ databases">
        <title>Pervasive Adenine N6-methylation of Active Genes in Fungi.</title>
        <authorList>
            <consortium name="DOE Joint Genome Institute"/>
            <person name="Mondo S.J."/>
            <person name="Dannebaum R.O."/>
            <person name="Kuo R.C."/>
            <person name="Labutti K."/>
            <person name="Haridas S."/>
            <person name="Kuo A."/>
            <person name="Salamov A."/>
            <person name="Ahrendt S.R."/>
            <person name="Lipzen A."/>
            <person name="Sullivan W."/>
            <person name="Andreopoulos W.B."/>
            <person name="Clum A."/>
            <person name="Lindquist E."/>
            <person name="Daum C."/>
            <person name="Ramamoorthy G.K."/>
            <person name="Gryganskyi A."/>
            <person name="Culley D."/>
            <person name="Magnuson J.K."/>
            <person name="James T.Y."/>
            <person name="O'Malley M.A."/>
            <person name="Stajich J.E."/>
            <person name="Spatafora J.W."/>
            <person name="Visel A."/>
            <person name="Grigoriev I.V."/>
        </authorList>
    </citation>
    <scope>NUCLEOTIDE SEQUENCE [LARGE SCALE GENOMIC DNA]</scope>
    <source>
        <strain evidence="2 3">NRRL 3301</strain>
    </source>
</reference>
<feature type="compositionally biased region" description="Low complexity" evidence="1">
    <location>
        <begin position="573"/>
        <end position="587"/>
    </location>
</feature>
<name>A0A1X2G5E8_9FUNG</name>
<protein>
    <submittedName>
        <fullName evidence="2">Uncharacterized protein</fullName>
    </submittedName>
</protein>
<sequence length="587" mass="65479">MFPQPHGLPHDYTINKRQFSAWNTGHVLADIRVDIWGDFDVLCPLINKRFPEASAAKAMKLLKHAFRSISKNTNMMPMQLYAERLITFLDKKPTKERFLRIFSHVLDQAAIHKTADQTKAKNELKADLVGSLLVGNALDKQAQKLMNASTTSSSNSEMKASTNHVPDDDIDSDVDLNSSTSRSTEVENEDADECSSDRMAKSTIEKAAIEIHEQYTQGSPISSAERSIMSSGLSGILDFVDANEDGQRSLFEASLWMKMRAHYDHTFKESLAFARPPYLDEALTHIIHLCERSKGAAARAYLTKAMEAADADEDSIMGLRLVAQIIDSLAIHRTMLDPLRKTPPTEYDVAFKLWLPLFDHLFSGTPISTRIAETSNEVTAANKRAQYSNGHPIAFKIDIRFVHDCHHTSKMIDVAAAEAARDDSHNDKTINDNARLLREGKDILDNLLNTSLEQQAANSMMGVIIQLDGFQGSVSSIHLDQHGLYVALPRYRLQYPRSAASLRRFSDTLDALLALKDQLCSISAIVNNQMDLCKDKRASLGSKHGRPATAIKPHRLTKKQRPTWYSPPRNDASLSCLPSLLPPFKEG</sequence>
<feature type="compositionally biased region" description="Basic residues" evidence="1">
    <location>
        <begin position="552"/>
        <end position="561"/>
    </location>
</feature>
<proteinExistence type="predicted"/>
<dbReference type="EMBL" id="MCGT01000042">
    <property type="protein sequence ID" value="ORX45514.1"/>
    <property type="molecule type" value="Genomic_DNA"/>
</dbReference>
<feature type="compositionally biased region" description="Polar residues" evidence="1">
    <location>
        <begin position="146"/>
        <end position="164"/>
    </location>
</feature>